<dbReference type="InterPro" id="IPR003724">
    <property type="entry name" value="CblAdoTrfase_CobA"/>
</dbReference>
<dbReference type="Proteomes" id="UP000193355">
    <property type="component" value="Unassembled WGS sequence"/>
</dbReference>
<dbReference type="STRING" id="561720.SAMN06275492_12519"/>
<dbReference type="InterPro" id="IPR027417">
    <property type="entry name" value="P-loop_NTPase"/>
</dbReference>
<evidence type="ECO:0000313" key="2">
    <source>
        <dbReference type="Proteomes" id="UP000193355"/>
    </source>
</evidence>
<keyword evidence="1" id="KW-0808">Transferase</keyword>
<evidence type="ECO:0000313" key="1">
    <source>
        <dbReference type="EMBL" id="SMG38851.1"/>
    </source>
</evidence>
<protein>
    <submittedName>
        <fullName evidence="1">Cob(I)yrinic acid a,c-diamide adenosyltransferase</fullName>
    </submittedName>
</protein>
<dbReference type="GO" id="GO:0008817">
    <property type="term" value="F:corrinoid adenosyltransferase activity"/>
    <property type="evidence" value="ECO:0007669"/>
    <property type="project" value="InterPro"/>
</dbReference>
<name>A0A1X7KD85_9BACT</name>
<dbReference type="RefSeq" id="WP_085545081.1">
    <property type="nucleotide sequence ID" value="NZ_FXBB01000025.1"/>
</dbReference>
<keyword evidence="2" id="KW-1185">Reference proteome</keyword>
<accession>A0A1X7KD85</accession>
<reference evidence="2" key="1">
    <citation type="submission" date="2017-04" db="EMBL/GenBank/DDBJ databases">
        <authorList>
            <person name="Varghese N."/>
            <person name="Submissions S."/>
        </authorList>
    </citation>
    <scope>NUCLEOTIDE SEQUENCE [LARGE SCALE GENOMIC DNA]</scope>
    <source>
        <strain evidence="2">USBA 82</strain>
    </source>
</reference>
<dbReference type="OrthoDB" id="9810309at2"/>
<dbReference type="AlphaFoldDB" id="A0A1X7KD85"/>
<dbReference type="SUPFAM" id="SSF52540">
    <property type="entry name" value="P-loop containing nucleoside triphosphate hydrolases"/>
    <property type="match status" value="1"/>
</dbReference>
<gene>
    <name evidence="1" type="ORF">SAMN06275492_12519</name>
</gene>
<proteinExistence type="predicted"/>
<sequence length="170" mass="18106">MERGYTSLNTGNGKGKTTAAVGQAVRALGRGFSVYIGQFLKTEKSGEILALERSGLPVEVELYGRERAIGSPMTDEDREGAARGLKKLTAAMKDHDMVVADEIIVALSTGLLSVSEVKGLIEGKGNSTELILTGRGATEEIIAMADVVTEMVEVKHHYRSGVAARDGIER</sequence>
<dbReference type="EMBL" id="FXBB01000025">
    <property type="protein sequence ID" value="SMG38851.1"/>
    <property type="molecule type" value="Genomic_DNA"/>
</dbReference>
<dbReference type="Gene3D" id="3.40.50.300">
    <property type="entry name" value="P-loop containing nucleotide triphosphate hydrolases"/>
    <property type="match status" value="1"/>
</dbReference>
<organism evidence="1 2">
    <name type="scientific">Dethiosulfovibrio salsuginis</name>
    <dbReference type="NCBI Taxonomy" id="561720"/>
    <lineage>
        <taxon>Bacteria</taxon>
        <taxon>Thermotogati</taxon>
        <taxon>Synergistota</taxon>
        <taxon>Synergistia</taxon>
        <taxon>Synergistales</taxon>
        <taxon>Dethiosulfovibrionaceae</taxon>
        <taxon>Dethiosulfovibrio</taxon>
    </lineage>
</organism>
<dbReference type="PANTHER" id="PTHR46638">
    <property type="entry name" value="CORRINOID ADENOSYLTRANSFERASE"/>
    <property type="match status" value="1"/>
</dbReference>
<dbReference type="PANTHER" id="PTHR46638:SF1">
    <property type="entry name" value="CORRINOID ADENOSYLTRANSFERASE"/>
    <property type="match status" value="1"/>
</dbReference>
<dbReference type="GO" id="GO:0009236">
    <property type="term" value="P:cobalamin biosynthetic process"/>
    <property type="evidence" value="ECO:0007669"/>
    <property type="project" value="InterPro"/>
</dbReference>
<dbReference type="PIRSF" id="PIRSF015617">
    <property type="entry name" value="Adensltrnsf_CobA"/>
    <property type="match status" value="1"/>
</dbReference>
<dbReference type="Pfam" id="PF02572">
    <property type="entry name" value="CobA_CobO_BtuR"/>
    <property type="match status" value="1"/>
</dbReference>
<dbReference type="GO" id="GO:0005524">
    <property type="term" value="F:ATP binding"/>
    <property type="evidence" value="ECO:0007669"/>
    <property type="project" value="InterPro"/>
</dbReference>